<evidence type="ECO:0000256" key="2">
    <source>
        <dbReference type="ARBA" id="ARBA00022517"/>
    </source>
</evidence>
<protein>
    <submittedName>
        <fullName evidence="6">DUF615</fullName>
    </submittedName>
</protein>
<dbReference type="GO" id="GO:0042254">
    <property type="term" value="P:ribosome biogenesis"/>
    <property type="evidence" value="ECO:0007669"/>
    <property type="project" value="UniProtKB-KW"/>
</dbReference>
<keyword evidence="4" id="KW-0694">RNA-binding</keyword>
<accession>A0A975GI33</accession>
<evidence type="ECO:0000256" key="4">
    <source>
        <dbReference type="ARBA" id="ARBA00022884"/>
    </source>
</evidence>
<feature type="region of interest" description="Disordered" evidence="5">
    <location>
        <begin position="1"/>
        <end position="24"/>
    </location>
</feature>
<dbReference type="KEGG" id="dli:dnl_45880"/>
<evidence type="ECO:0000313" key="6">
    <source>
        <dbReference type="EMBL" id="QTA82215.1"/>
    </source>
</evidence>
<evidence type="ECO:0000256" key="1">
    <source>
        <dbReference type="ARBA" id="ARBA00022490"/>
    </source>
</evidence>
<dbReference type="RefSeq" id="WP_207688171.1">
    <property type="nucleotide sequence ID" value="NZ_CP061799.1"/>
</dbReference>
<gene>
    <name evidence="6" type="ORF">dnl_45880</name>
</gene>
<dbReference type="EMBL" id="CP061799">
    <property type="protein sequence ID" value="QTA82215.1"/>
    <property type="molecule type" value="Genomic_DNA"/>
</dbReference>
<dbReference type="AlphaFoldDB" id="A0A975GI33"/>
<name>A0A975GI33_9BACT</name>
<evidence type="ECO:0000313" key="7">
    <source>
        <dbReference type="Proteomes" id="UP000663720"/>
    </source>
</evidence>
<keyword evidence="3" id="KW-0699">rRNA-binding</keyword>
<dbReference type="HAMAP" id="MF_00765">
    <property type="entry name" value="DarP"/>
    <property type="match status" value="1"/>
</dbReference>
<keyword evidence="1" id="KW-0963">Cytoplasm</keyword>
<dbReference type="Gene3D" id="1.10.60.30">
    <property type="entry name" value="PSPTO4464-like domains"/>
    <property type="match status" value="2"/>
</dbReference>
<organism evidence="6 7">
    <name type="scientific">Desulfonema limicola</name>
    <dbReference type="NCBI Taxonomy" id="45656"/>
    <lineage>
        <taxon>Bacteria</taxon>
        <taxon>Pseudomonadati</taxon>
        <taxon>Thermodesulfobacteriota</taxon>
        <taxon>Desulfobacteria</taxon>
        <taxon>Desulfobacterales</taxon>
        <taxon>Desulfococcaceae</taxon>
        <taxon>Desulfonema</taxon>
    </lineage>
</organism>
<reference evidence="6" key="1">
    <citation type="journal article" date="2021" name="Microb. Physiol.">
        <title>Proteogenomic Insights into the Physiology of Marine, Sulfate-Reducing, Filamentous Desulfonema limicola and Desulfonema magnum.</title>
        <authorList>
            <person name="Schnaars V."/>
            <person name="Wohlbrand L."/>
            <person name="Scheve S."/>
            <person name="Hinrichs C."/>
            <person name="Reinhardt R."/>
            <person name="Rabus R."/>
        </authorList>
    </citation>
    <scope>NUCLEOTIDE SEQUENCE</scope>
    <source>
        <strain evidence="6">5ac10</strain>
    </source>
</reference>
<dbReference type="PANTHER" id="PTHR38101:SF1">
    <property type="entry name" value="UPF0307 PROTEIN YJGA"/>
    <property type="match status" value="1"/>
</dbReference>
<dbReference type="Pfam" id="PF04751">
    <property type="entry name" value="DarP"/>
    <property type="match status" value="1"/>
</dbReference>
<dbReference type="Proteomes" id="UP000663720">
    <property type="component" value="Chromosome"/>
</dbReference>
<dbReference type="PIRSF" id="PIRSF016183">
    <property type="entry name" value="UCP016183"/>
    <property type="match status" value="1"/>
</dbReference>
<evidence type="ECO:0000256" key="5">
    <source>
        <dbReference type="SAM" id="MobiDB-lite"/>
    </source>
</evidence>
<dbReference type="SUPFAM" id="SSF158710">
    <property type="entry name" value="PSPTO4464-like"/>
    <property type="match status" value="1"/>
</dbReference>
<dbReference type="InterPro" id="IPR006839">
    <property type="entry name" value="DarP"/>
</dbReference>
<dbReference type="CDD" id="cd16331">
    <property type="entry name" value="YjgA-like"/>
    <property type="match status" value="1"/>
</dbReference>
<proteinExistence type="inferred from homology"/>
<dbReference type="InterPro" id="IPR023153">
    <property type="entry name" value="DarP_sf"/>
</dbReference>
<evidence type="ECO:0000256" key="3">
    <source>
        <dbReference type="ARBA" id="ARBA00022730"/>
    </source>
</evidence>
<dbReference type="GO" id="GO:0019843">
    <property type="term" value="F:rRNA binding"/>
    <property type="evidence" value="ECO:0007669"/>
    <property type="project" value="UniProtKB-KW"/>
</dbReference>
<keyword evidence="2" id="KW-0690">Ribosome biogenesis</keyword>
<sequence>MKKKIQAEKSDKIEQTSKSKSQIKREMHSLQALGERLTELSKEQLKDIEMPQELYESVLFAKSLTKHGAKRRQMQHIGKLMREIDPEAIQNVFDDIDQGRQADVFLFKQAESWRDGIIAGNENILEQIENRFKDSDHKKLRQAAGNAVKEAAQGIYGKSSRLLFRCIMELLKTEARSLESRSC</sequence>
<keyword evidence="7" id="KW-1185">Reference proteome</keyword>
<dbReference type="NCBIfam" id="NF003593">
    <property type="entry name" value="PRK05255.1-1"/>
    <property type="match status" value="1"/>
</dbReference>
<dbReference type="PANTHER" id="PTHR38101">
    <property type="entry name" value="UPF0307 PROTEIN YJGA"/>
    <property type="match status" value="1"/>
</dbReference>
<dbReference type="GO" id="GO:0005829">
    <property type="term" value="C:cytosol"/>
    <property type="evidence" value="ECO:0007669"/>
    <property type="project" value="TreeGrafter"/>
</dbReference>